<accession>A0A498J4R5</accession>
<evidence type="ECO:0000256" key="10">
    <source>
        <dbReference type="ARBA" id="ARBA00022989"/>
    </source>
</evidence>
<keyword evidence="9" id="KW-0862">Zinc</keyword>
<dbReference type="GO" id="GO:0016567">
    <property type="term" value="P:protein ubiquitination"/>
    <property type="evidence" value="ECO:0007669"/>
    <property type="project" value="InterPro"/>
</dbReference>
<evidence type="ECO:0000256" key="14">
    <source>
        <dbReference type="SAM" id="Phobius"/>
    </source>
</evidence>
<feature type="transmembrane region" description="Helical" evidence="14">
    <location>
        <begin position="982"/>
        <end position="1003"/>
    </location>
</feature>
<keyword evidence="5 14" id="KW-0812">Transmembrane</keyword>
<evidence type="ECO:0000313" key="16">
    <source>
        <dbReference type="EMBL" id="RXH88853.1"/>
    </source>
</evidence>
<comment type="catalytic activity">
    <reaction evidence="1">
        <text>S-ubiquitinyl-[E2 ubiquitin-conjugating enzyme]-L-cysteine + [acceptor protein]-L-lysine = [E2 ubiquitin-conjugating enzyme]-L-cysteine + N(6)-ubiquitinyl-[acceptor protein]-L-lysine.</text>
        <dbReference type="EC" id="2.3.2.27"/>
    </reaction>
</comment>
<dbReference type="PANTHER" id="PTHR47355">
    <property type="entry name" value="E3 UBIQUITIN-PROTEIN LIGASE SPL2"/>
    <property type="match status" value="1"/>
</dbReference>
<evidence type="ECO:0000256" key="7">
    <source>
        <dbReference type="ARBA" id="ARBA00022771"/>
    </source>
</evidence>
<dbReference type="GO" id="GO:0016020">
    <property type="term" value="C:membrane"/>
    <property type="evidence" value="ECO:0007669"/>
    <property type="project" value="UniProtKB-SubCell"/>
</dbReference>
<keyword evidence="17" id="KW-1185">Reference proteome</keyword>
<evidence type="ECO:0000256" key="8">
    <source>
        <dbReference type="ARBA" id="ARBA00022786"/>
    </source>
</evidence>
<dbReference type="InterPro" id="IPR013083">
    <property type="entry name" value="Znf_RING/FYVE/PHD"/>
</dbReference>
<dbReference type="SMART" id="SM00184">
    <property type="entry name" value="RING"/>
    <property type="match status" value="3"/>
</dbReference>
<evidence type="ECO:0000256" key="12">
    <source>
        <dbReference type="PROSITE-ProRule" id="PRU00175"/>
    </source>
</evidence>
<reference evidence="16 17" key="1">
    <citation type="submission" date="2018-10" db="EMBL/GenBank/DDBJ databases">
        <title>A high-quality apple genome assembly.</title>
        <authorList>
            <person name="Hu J."/>
        </authorList>
    </citation>
    <scope>NUCLEOTIDE SEQUENCE [LARGE SCALE GENOMIC DNA]</scope>
    <source>
        <strain evidence="17">cv. HFTH1</strain>
        <tissue evidence="16">Young leaf</tissue>
    </source>
</reference>
<dbReference type="InterPro" id="IPR044247">
    <property type="entry name" value="SPL2-like"/>
</dbReference>
<comment type="subcellular location">
    <subcellularLocation>
        <location evidence="2">Membrane</location>
        <topology evidence="2">Multi-pass membrane protein</topology>
    </subcellularLocation>
</comment>
<dbReference type="SUPFAM" id="SSF57850">
    <property type="entry name" value="RING/U-box"/>
    <property type="match status" value="2"/>
</dbReference>
<keyword evidence="4" id="KW-0808">Transferase</keyword>
<evidence type="ECO:0000313" key="17">
    <source>
        <dbReference type="Proteomes" id="UP000290289"/>
    </source>
</evidence>
<dbReference type="STRING" id="3750.A0A498J4R5"/>
<dbReference type="InterPro" id="IPR022170">
    <property type="entry name" value="MUL1-like"/>
</dbReference>
<evidence type="ECO:0000256" key="1">
    <source>
        <dbReference type="ARBA" id="ARBA00000900"/>
    </source>
</evidence>
<protein>
    <recommendedName>
        <fullName evidence="3">RING-type E3 ubiquitin transferase</fullName>
        <ecNumber evidence="3">2.3.2.27</ecNumber>
    </recommendedName>
</protein>
<feature type="transmembrane region" description="Helical" evidence="14">
    <location>
        <begin position="708"/>
        <end position="730"/>
    </location>
</feature>
<dbReference type="AlphaFoldDB" id="A0A498J4R5"/>
<feature type="transmembrane region" description="Helical" evidence="14">
    <location>
        <begin position="596"/>
        <end position="617"/>
    </location>
</feature>
<feature type="transmembrane region" description="Helical" evidence="14">
    <location>
        <begin position="271"/>
        <end position="292"/>
    </location>
</feature>
<feature type="domain" description="RING-type" evidence="15">
    <location>
        <begin position="658"/>
        <end position="698"/>
    </location>
</feature>
<dbReference type="EC" id="2.3.2.27" evidence="3"/>
<name>A0A498J4R5_MALDO</name>
<dbReference type="Proteomes" id="UP000290289">
    <property type="component" value="Chromosome 9"/>
</dbReference>
<dbReference type="EMBL" id="RDQH01000335">
    <property type="protein sequence ID" value="RXH88853.1"/>
    <property type="molecule type" value="Genomic_DNA"/>
</dbReference>
<evidence type="ECO:0000256" key="11">
    <source>
        <dbReference type="ARBA" id="ARBA00023136"/>
    </source>
</evidence>
<evidence type="ECO:0000256" key="4">
    <source>
        <dbReference type="ARBA" id="ARBA00022679"/>
    </source>
</evidence>
<feature type="region of interest" description="Disordered" evidence="13">
    <location>
        <begin position="306"/>
        <end position="326"/>
    </location>
</feature>
<dbReference type="GO" id="GO:0061630">
    <property type="term" value="F:ubiquitin protein ligase activity"/>
    <property type="evidence" value="ECO:0007669"/>
    <property type="project" value="UniProtKB-EC"/>
</dbReference>
<dbReference type="Pfam" id="PF13920">
    <property type="entry name" value="zf-C3HC4_3"/>
    <property type="match status" value="3"/>
</dbReference>
<gene>
    <name evidence="16" type="ORF">DVH24_000452</name>
</gene>
<dbReference type="CDD" id="cd23145">
    <property type="entry name" value="RING-HC_SPL2-like"/>
    <property type="match status" value="3"/>
</dbReference>
<proteinExistence type="predicted"/>
<evidence type="ECO:0000256" key="5">
    <source>
        <dbReference type="ARBA" id="ARBA00022692"/>
    </source>
</evidence>
<keyword evidence="10 14" id="KW-1133">Transmembrane helix</keyword>
<evidence type="ECO:0000256" key="6">
    <source>
        <dbReference type="ARBA" id="ARBA00022723"/>
    </source>
</evidence>
<comment type="caution">
    <text evidence="16">The sequence shown here is derived from an EMBL/GenBank/DDBJ whole genome shotgun (WGS) entry which is preliminary data.</text>
</comment>
<dbReference type="Gene3D" id="3.30.40.10">
    <property type="entry name" value="Zinc/RING finger domain, C3HC4 (zinc finger)"/>
    <property type="match status" value="3"/>
</dbReference>
<keyword evidence="7 12" id="KW-0863">Zinc-finger</keyword>
<dbReference type="Pfam" id="PF12483">
    <property type="entry name" value="GIDE"/>
    <property type="match status" value="3"/>
</dbReference>
<dbReference type="PROSITE" id="PS50089">
    <property type="entry name" value="ZF_RING_2"/>
    <property type="match status" value="2"/>
</dbReference>
<feature type="region of interest" description="Disordered" evidence="13">
    <location>
        <begin position="1017"/>
        <end position="1038"/>
    </location>
</feature>
<organism evidence="16 17">
    <name type="scientific">Malus domestica</name>
    <name type="common">Apple</name>
    <name type="synonym">Pyrus malus</name>
    <dbReference type="NCBI Taxonomy" id="3750"/>
    <lineage>
        <taxon>Eukaryota</taxon>
        <taxon>Viridiplantae</taxon>
        <taxon>Streptophyta</taxon>
        <taxon>Embryophyta</taxon>
        <taxon>Tracheophyta</taxon>
        <taxon>Spermatophyta</taxon>
        <taxon>Magnoliopsida</taxon>
        <taxon>eudicotyledons</taxon>
        <taxon>Gunneridae</taxon>
        <taxon>Pentapetalae</taxon>
        <taxon>rosids</taxon>
        <taxon>fabids</taxon>
        <taxon>Rosales</taxon>
        <taxon>Rosaceae</taxon>
        <taxon>Amygdaloideae</taxon>
        <taxon>Maleae</taxon>
        <taxon>Malus</taxon>
    </lineage>
</organism>
<sequence>MTTTAMSSPVPDNVFVSQLSRFVLSWDGAVLGVSLACAAVHSVLNFTSTSSSLSKLRDAPAVKVSDLRSILPLDQSDKLVVVRGTVEAKSAVDGTWTSLQSGVLVSKETNHRAVIVDSTKTCIVQEWKGLIGWSSDLRAIIWRYWREHESNLVRKVPFVLVDGDQWPIRDIVVVNVEGSRHPLPLTIAYHHLQPVHASPYSFLEALFGTNYPVAFLNVEKILPVGKEISAVGLCSLRNGVPEIKSCKDLPYFLSEMSKDEMVADLASRARMLFWVGIVLGSMSIGVLGYAVVRNWNRWKVERQQRQLQQSSRDADSNAEAQIEDEDAGDVPEGQFCVICLTRRRRSAFIPCGHRVCCHPCSISIERDIAPNNAIISLLSQLVLSWDGAVLGVAFACAAMRSVLNFTASSSALRNLRQAPAVKVSDLRSILPLDHSDKLVVVRGTVEAKSLVDGTWTAFKSGVLVSKDRNDRAVILQSTKTVPFVLVDGDQWPIRDMVVVNVDGSSHPIPLTIAYHHLQPVNPSPFSFLKALFGTNYPIGVLTVDKILPVGKEISAVGLCSLKNGVSEIKFCNDLPYFLSEMSKDEMVGDLASSTRMLFWTAFVLGSMSIGVLSYAVVRNWNKWKVWRQQRQLQQSSQAADSDAEAQIEEEDVPEGQLCVICLMRRRRSAFIPCGHRVCCHPCSISIERDIAPKCPVCRQEIRTSLRRAVINLVSQLALSCDGAVLGVVLACAAVRTVIKFAYTSSALRKLRNAPYVKVSDLRAILAPDESQPSDAKLVVLRGTVEAKSAVDGKSNSPKSGVFVSRGTKNSAVVVQRTQTETELEISIFVKCVYKDRKNFIGFPFDLRSLILKPWREQESKDLRTVPFVLVEGSRRRVSEFVVVNVDESRHPLPLTTVYLNFHPVNASPYKYKLVDALFRHEYPIGFLDEEKILPLGKEISAVGLCSLKNGVPDIKSCKDLPYFLSEMSKDEMVVELTSRTRVLFWSGIVLVSMSIGILGYAVSRNWDKLKAWKQGRQSQQSIPAADGNTETQIEEEEEVGEVPDGQLCVICLMRRRRSAFIPCGHRVCCHPCSISIQRNVTPCCPVCRQDIRASVRIYDS</sequence>
<feature type="domain" description="RING-type" evidence="15">
    <location>
        <begin position="1048"/>
        <end position="1088"/>
    </location>
</feature>
<dbReference type="InterPro" id="IPR001841">
    <property type="entry name" value="Znf_RING"/>
</dbReference>
<evidence type="ECO:0000256" key="13">
    <source>
        <dbReference type="SAM" id="MobiDB-lite"/>
    </source>
</evidence>
<dbReference type="PANTHER" id="PTHR47355:SF1">
    <property type="entry name" value="E3 UBIQUITIN-PROTEIN LIGASE SPL2"/>
    <property type="match status" value="1"/>
</dbReference>
<evidence type="ECO:0000259" key="15">
    <source>
        <dbReference type="PROSITE" id="PS50089"/>
    </source>
</evidence>
<evidence type="ECO:0000256" key="3">
    <source>
        <dbReference type="ARBA" id="ARBA00012483"/>
    </source>
</evidence>
<keyword evidence="8" id="KW-0833">Ubl conjugation pathway</keyword>
<keyword evidence="6" id="KW-0479">Metal-binding</keyword>
<evidence type="ECO:0000256" key="2">
    <source>
        <dbReference type="ARBA" id="ARBA00004141"/>
    </source>
</evidence>
<dbReference type="GO" id="GO:0008270">
    <property type="term" value="F:zinc ion binding"/>
    <property type="evidence" value="ECO:0007669"/>
    <property type="project" value="UniProtKB-KW"/>
</dbReference>
<evidence type="ECO:0000256" key="9">
    <source>
        <dbReference type="ARBA" id="ARBA00022833"/>
    </source>
</evidence>
<keyword evidence="11 14" id="KW-0472">Membrane</keyword>